<evidence type="ECO:0000313" key="2">
    <source>
        <dbReference type="Proteomes" id="UP000295334"/>
    </source>
</evidence>
<dbReference type="RefSeq" id="WP_131449255.1">
    <property type="nucleotide sequence ID" value="NZ_SJZI01000042.1"/>
</dbReference>
<evidence type="ECO:0000313" key="1">
    <source>
        <dbReference type="EMBL" id="TCJ14281.1"/>
    </source>
</evidence>
<proteinExistence type="predicted"/>
<dbReference type="EMBL" id="SJZI01000042">
    <property type="protein sequence ID" value="TCJ14281.1"/>
    <property type="molecule type" value="Genomic_DNA"/>
</dbReference>
<dbReference type="Proteomes" id="UP000295334">
    <property type="component" value="Unassembled WGS sequence"/>
</dbReference>
<dbReference type="PROSITE" id="PS51257">
    <property type="entry name" value="PROKAR_LIPOPROTEIN"/>
    <property type="match status" value="1"/>
</dbReference>
<dbReference type="InterPro" id="IPR019853">
    <property type="entry name" value="GldB-like"/>
</dbReference>
<dbReference type="Pfam" id="PF25594">
    <property type="entry name" value="GldB_lipo"/>
    <property type="match status" value="1"/>
</dbReference>
<name>A0A4R1BBA8_9BACT</name>
<comment type="caution">
    <text evidence="1">The sequence shown here is derived from an EMBL/GenBank/DDBJ whole genome shotgun (WGS) entry which is preliminary data.</text>
</comment>
<keyword evidence="2" id="KW-1185">Reference proteome</keyword>
<evidence type="ECO:0008006" key="3">
    <source>
        <dbReference type="Google" id="ProtNLM"/>
    </source>
</evidence>
<dbReference type="AlphaFoldDB" id="A0A4R1BBA8"/>
<gene>
    <name evidence="1" type="ORF">EPD60_09780</name>
</gene>
<organism evidence="1 2">
    <name type="scientific">Flaviaesturariibacter flavus</name>
    <dbReference type="NCBI Taxonomy" id="2502780"/>
    <lineage>
        <taxon>Bacteria</taxon>
        <taxon>Pseudomonadati</taxon>
        <taxon>Bacteroidota</taxon>
        <taxon>Chitinophagia</taxon>
        <taxon>Chitinophagales</taxon>
        <taxon>Chitinophagaceae</taxon>
        <taxon>Flaviaestuariibacter</taxon>
    </lineage>
</organism>
<sequence length="333" mass="38201">MKRYLYVAIIVLLAACRRDDRHPDISKIKVDLKLERFERDFFRIDSNNISGGLAHLRNAYPDFYGIFMNNIIGINPADSSGQLVIRYMLRDYAPVNAAIQKKYPDLGWLQEELTTGFRYTRYYYPDYPVPKLLTFIATFDAPPVVVAPAYLGIGLQQFAGKDFPAYQEEEIHQMYPDYIARRFDKEYIAARAMAAVADDIYPNQSVGRPLIEQFVEGGKQWYLLDHLLPDAPDSTKTGYTGAQLEWLRKNEGNAWGYILKNENLYSIEPNVIQTYLGESPFTQGLPEVSPGNIGQWLGWRIVQEYARRSGKPLPEVLKTPARAVYEGSKYKPK</sequence>
<reference evidence="1 2" key="1">
    <citation type="submission" date="2019-03" db="EMBL/GenBank/DDBJ databases">
        <authorList>
            <person name="Kim M.K.M."/>
        </authorList>
    </citation>
    <scope>NUCLEOTIDE SEQUENCE [LARGE SCALE GENOMIC DNA]</scope>
    <source>
        <strain evidence="1 2">17J68-12</strain>
    </source>
</reference>
<protein>
    <recommendedName>
        <fullName evidence="3">Gliding motility lipoprotein GldB</fullName>
    </recommendedName>
</protein>
<accession>A0A4R1BBA8</accession>
<dbReference type="OrthoDB" id="976022at2"/>